<dbReference type="InterPro" id="IPR037883">
    <property type="entry name" value="Knr4/Smi1-like_sf"/>
</dbReference>
<dbReference type="Gene3D" id="3.40.1580.10">
    <property type="entry name" value="SMI1/KNR4-like"/>
    <property type="match status" value="1"/>
</dbReference>
<sequence>MDLIQKIRRIEQYVVENFEELDMDDPIEEGYWEEYQEIPGASQKEIEAFEKKFSIKLPKDFKELYSYKNGSQYFSILPSVIHGVEMSFNLMSMKQIERTKQYFQNRDALLTEFPDFFTEEEIEKTRDSRIKPYLFHKQWIPFAEYCDSCFLMLDFDLDKEGKEGQILCYIHDPDEVIYAAAGLSEFVDDILLTID</sequence>
<organism evidence="2 3">
    <name type="scientific">Oribacterium sinus</name>
    <dbReference type="NCBI Taxonomy" id="237576"/>
    <lineage>
        <taxon>Bacteria</taxon>
        <taxon>Bacillati</taxon>
        <taxon>Bacillota</taxon>
        <taxon>Clostridia</taxon>
        <taxon>Lachnospirales</taxon>
        <taxon>Lachnospiraceae</taxon>
        <taxon>Oribacterium</taxon>
    </lineage>
</organism>
<dbReference type="EMBL" id="JACHHH010000008">
    <property type="protein sequence ID" value="MBB6041704.1"/>
    <property type="molecule type" value="Genomic_DNA"/>
</dbReference>
<protein>
    <submittedName>
        <fullName evidence="2">Cell wall assembly regulator SMI1</fullName>
    </submittedName>
</protein>
<dbReference type="Pfam" id="PF09346">
    <property type="entry name" value="SMI1_KNR4"/>
    <property type="match status" value="1"/>
</dbReference>
<dbReference type="RefSeq" id="WP_183684282.1">
    <property type="nucleotide sequence ID" value="NZ_JACHHH010000008.1"/>
</dbReference>
<dbReference type="InterPro" id="IPR018958">
    <property type="entry name" value="Knr4/Smi1-like_dom"/>
</dbReference>
<comment type="caution">
    <text evidence="2">The sequence shown here is derived from an EMBL/GenBank/DDBJ whole genome shotgun (WGS) entry which is preliminary data.</text>
</comment>
<evidence type="ECO:0000313" key="3">
    <source>
        <dbReference type="Proteomes" id="UP000522163"/>
    </source>
</evidence>
<name>A0A7W9W379_9FIRM</name>
<evidence type="ECO:0000259" key="1">
    <source>
        <dbReference type="SMART" id="SM00860"/>
    </source>
</evidence>
<dbReference type="GeneID" id="85015229"/>
<evidence type="ECO:0000313" key="2">
    <source>
        <dbReference type="EMBL" id="MBB6041704.1"/>
    </source>
</evidence>
<dbReference type="SUPFAM" id="SSF160631">
    <property type="entry name" value="SMI1/KNR4-like"/>
    <property type="match status" value="1"/>
</dbReference>
<dbReference type="AlphaFoldDB" id="A0A7W9W379"/>
<dbReference type="SMART" id="SM00860">
    <property type="entry name" value="SMI1_KNR4"/>
    <property type="match status" value="1"/>
</dbReference>
<feature type="domain" description="Knr4/Smi1-like" evidence="1">
    <location>
        <begin position="40"/>
        <end position="189"/>
    </location>
</feature>
<gene>
    <name evidence="2" type="ORF">HNQ46_001694</name>
</gene>
<accession>A0A7W9W379</accession>
<dbReference type="Proteomes" id="UP000522163">
    <property type="component" value="Unassembled WGS sequence"/>
</dbReference>
<reference evidence="2 3" key="1">
    <citation type="submission" date="2020-08" db="EMBL/GenBank/DDBJ databases">
        <title>Genomic Encyclopedia of Type Strains, Phase IV (KMG-IV): sequencing the most valuable type-strain genomes for metagenomic binning, comparative biology and taxonomic classification.</title>
        <authorList>
            <person name="Goeker M."/>
        </authorList>
    </citation>
    <scope>NUCLEOTIDE SEQUENCE [LARGE SCALE GENOMIC DNA]</scope>
    <source>
        <strain evidence="2 3">DSM 17245</strain>
    </source>
</reference>
<proteinExistence type="predicted"/>